<organism evidence="1">
    <name type="scientific">Siphoviridae sp. ctwQT14</name>
    <dbReference type="NCBI Taxonomy" id="2827971"/>
    <lineage>
        <taxon>Viruses</taxon>
        <taxon>Duplodnaviria</taxon>
        <taxon>Heunggongvirae</taxon>
        <taxon>Uroviricota</taxon>
        <taxon>Caudoviricetes</taxon>
    </lineage>
</organism>
<accession>A0A8S5TJX5</accession>
<reference evidence="1" key="1">
    <citation type="journal article" date="2021" name="Proc. Natl. Acad. Sci. U.S.A.">
        <title>A Catalog of Tens of Thousands of Viruses from Human Metagenomes Reveals Hidden Associations with Chronic Diseases.</title>
        <authorList>
            <person name="Tisza M.J."/>
            <person name="Buck C.B."/>
        </authorList>
    </citation>
    <scope>NUCLEOTIDE SEQUENCE</scope>
    <source>
        <strain evidence="1">CtwQT14</strain>
    </source>
</reference>
<name>A0A8S5TJX5_9CAUD</name>
<dbReference type="EMBL" id="BK032842">
    <property type="protein sequence ID" value="DAF63598.1"/>
    <property type="molecule type" value="Genomic_DNA"/>
</dbReference>
<protein>
    <submittedName>
        <fullName evidence="1">Uncharacterized protein</fullName>
    </submittedName>
</protein>
<sequence length="95" mass="10967">MKLSNFKESAFYSFIYKILSPIIIKVIEKTAPAAITKLNAVFEKFSQPVIDLLFRCKTKAKETETTLDDFLFNQGVNEIEKFANYLLLKVQQLRA</sequence>
<proteinExistence type="predicted"/>
<evidence type="ECO:0000313" key="1">
    <source>
        <dbReference type="EMBL" id="DAF63598.1"/>
    </source>
</evidence>